<keyword evidence="3" id="KW-0175">Coiled coil</keyword>
<dbReference type="KEGG" id="emc:129343859"/>
<evidence type="ECO:0000256" key="4">
    <source>
        <dbReference type="SAM" id="MobiDB-lite"/>
    </source>
</evidence>
<evidence type="ECO:0000256" key="3">
    <source>
        <dbReference type="ARBA" id="ARBA00023054"/>
    </source>
</evidence>
<dbReference type="RefSeq" id="XP_054856217.1">
    <property type="nucleotide sequence ID" value="XM_055000242.1"/>
</dbReference>
<keyword evidence="5" id="KW-1185">Reference proteome</keyword>
<protein>
    <submittedName>
        <fullName evidence="6">Leucine-rich repeat-containing protein 36-like</fullName>
    </submittedName>
</protein>
<feature type="compositionally biased region" description="Polar residues" evidence="4">
    <location>
        <begin position="248"/>
        <end position="257"/>
    </location>
</feature>
<feature type="region of interest" description="Disordered" evidence="4">
    <location>
        <begin position="231"/>
        <end position="261"/>
    </location>
</feature>
<feature type="compositionally biased region" description="Polar residues" evidence="4">
    <location>
        <begin position="93"/>
        <end position="103"/>
    </location>
</feature>
<proteinExistence type="predicted"/>
<keyword evidence="1" id="KW-0433">Leucine-rich repeat</keyword>
<keyword evidence="2" id="KW-0677">Repeat</keyword>
<sequence>MKRQMLDQETFAASSLDTENIRTLTESGLSQFSHHPVPYHDGKDSLRVSSASVLQASKSAKELKPHSLQTQGDDAKGRHFLSHSPLNREHKPLSSSPQAQTSLCPQVRSRAGFAKGRFRVSFSEGSPLDFSHGEKETGRKLDILDLGRDVSPTRRLNPSDPGRTNPQGVARDIRLASSSAAHRELLKRLADDRKAADDVFNYNSKLAKEAMATTRSSCRDFLGQYVDMDSGHDETSLKHSSDAKRNSHSLPLSSPTSAGFGDFQSKCRPLSDEILLEDSQPVSAPMSVARKGHESPTSRSLSPLRVELKHSKSPVHCFKEANMERQCSEQKRGHVGTEGPLGAERSSPVVVVLQQLLELVDRYWSGAGSLLLNKDFLGRLLA</sequence>
<gene>
    <name evidence="6" type="primary">LOC129343859</name>
</gene>
<dbReference type="GeneID" id="129343859"/>
<dbReference type="PANTHER" id="PTHR23311">
    <property type="entry name" value="HEAT SHOCK REGULATED 2"/>
    <property type="match status" value="1"/>
</dbReference>
<dbReference type="InterPro" id="IPR055320">
    <property type="entry name" value="CEP72-like"/>
</dbReference>
<feature type="region of interest" description="Disordered" evidence="4">
    <location>
        <begin position="146"/>
        <end position="168"/>
    </location>
</feature>
<feature type="region of interest" description="Disordered" evidence="4">
    <location>
        <begin position="278"/>
        <end position="301"/>
    </location>
</feature>
<evidence type="ECO:0000313" key="6">
    <source>
        <dbReference type="RefSeq" id="XP_054856217.1"/>
    </source>
</evidence>
<evidence type="ECO:0000256" key="2">
    <source>
        <dbReference type="ARBA" id="ARBA00022737"/>
    </source>
</evidence>
<feature type="compositionally biased region" description="Basic and acidic residues" evidence="4">
    <location>
        <begin position="231"/>
        <end position="245"/>
    </location>
</feature>
<name>A0AA97LLE0_EUBMA</name>
<evidence type="ECO:0000313" key="5">
    <source>
        <dbReference type="Proteomes" id="UP001190640"/>
    </source>
</evidence>
<accession>A0AA97LLE0</accession>
<evidence type="ECO:0000256" key="1">
    <source>
        <dbReference type="ARBA" id="ARBA00022614"/>
    </source>
</evidence>
<organism evidence="5 6">
    <name type="scientific">Eublepharis macularius</name>
    <name type="common">Leopard gecko</name>
    <name type="synonym">Cyrtodactylus macularius</name>
    <dbReference type="NCBI Taxonomy" id="481883"/>
    <lineage>
        <taxon>Eukaryota</taxon>
        <taxon>Metazoa</taxon>
        <taxon>Chordata</taxon>
        <taxon>Craniata</taxon>
        <taxon>Vertebrata</taxon>
        <taxon>Euteleostomi</taxon>
        <taxon>Lepidosauria</taxon>
        <taxon>Squamata</taxon>
        <taxon>Bifurcata</taxon>
        <taxon>Gekkota</taxon>
        <taxon>Eublepharidae</taxon>
        <taxon>Eublepharinae</taxon>
        <taxon>Eublepharis</taxon>
    </lineage>
</organism>
<reference evidence="6" key="1">
    <citation type="submission" date="2025-08" db="UniProtKB">
        <authorList>
            <consortium name="RefSeq"/>
        </authorList>
    </citation>
    <scope>IDENTIFICATION</scope>
    <source>
        <tissue evidence="6">Blood</tissue>
    </source>
</reference>
<dbReference type="Proteomes" id="UP001190640">
    <property type="component" value="Chromosome 16"/>
</dbReference>
<dbReference type="AlphaFoldDB" id="A0AA97LLE0"/>
<dbReference type="PANTHER" id="PTHR23311:SF6">
    <property type="entry name" value="LEUCINE-RICH REPEAT-CONTAINING PROTEIN 36"/>
    <property type="match status" value="1"/>
</dbReference>
<feature type="region of interest" description="Disordered" evidence="4">
    <location>
        <begin position="56"/>
        <end position="103"/>
    </location>
</feature>